<proteinExistence type="predicted"/>
<feature type="non-terminal residue" evidence="1">
    <location>
        <position position="1"/>
    </location>
</feature>
<sequence length="169" mass="18826">EAIEMVVFMNYTYSIQFNETNLPLSNTWCVNLSNGLRSGPIQNMNYTFLLVNGTYTYSVGTSDKYYKVNPGRFIVNGGNISEKIRFSMAYSTTFYESGLPSGTTWFVNLSDKESSGGVTGSTTVIMLINGTYNYTIGAENKIYHANGSSFIVNGNNSKVQIQFYKVEYA</sequence>
<dbReference type="EMBL" id="AUZX01010743">
    <property type="protein sequence ID" value="EQD46397.1"/>
    <property type="molecule type" value="Genomic_DNA"/>
</dbReference>
<accession>T0ZPF1</accession>
<feature type="non-terminal residue" evidence="1">
    <location>
        <position position="169"/>
    </location>
</feature>
<reference evidence="1" key="2">
    <citation type="journal article" date="2014" name="ISME J.">
        <title>Microbial stratification in low pH oxic and suboxic macroscopic growths along an acid mine drainage.</title>
        <authorList>
            <person name="Mendez-Garcia C."/>
            <person name="Mesa V."/>
            <person name="Sprenger R.R."/>
            <person name="Richter M."/>
            <person name="Diez M.S."/>
            <person name="Solano J."/>
            <person name="Bargiela R."/>
            <person name="Golyshina O.V."/>
            <person name="Manteca A."/>
            <person name="Ramos J.L."/>
            <person name="Gallego J.R."/>
            <person name="Llorente I."/>
            <person name="Martins Dos Santos V.A."/>
            <person name="Jensen O.N."/>
            <person name="Pelaez A.I."/>
            <person name="Sanchez J."/>
            <person name="Ferrer M."/>
        </authorList>
    </citation>
    <scope>NUCLEOTIDE SEQUENCE</scope>
</reference>
<organism evidence="1">
    <name type="scientific">mine drainage metagenome</name>
    <dbReference type="NCBI Taxonomy" id="410659"/>
    <lineage>
        <taxon>unclassified sequences</taxon>
        <taxon>metagenomes</taxon>
        <taxon>ecological metagenomes</taxon>
    </lineage>
</organism>
<dbReference type="AlphaFoldDB" id="T0ZPF1"/>
<reference evidence="1" key="1">
    <citation type="submission" date="2013-08" db="EMBL/GenBank/DDBJ databases">
        <authorList>
            <person name="Mendez C."/>
            <person name="Richter M."/>
            <person name="Ferrer M."/>
            <person name="Sanchez J."/>
        </authorList>
    </citation>
    <scope>NUCLEOTIDE SEQUENCE</scope>
</reference>
<protein>
    <submittedName>
        <fullName evidence="1">Thermopsin</fullName>
    </submittedName>
</protein>
<evidence type="ECO:0000313" key="1">
    <source>
        <dbReference type="EMBL" id="EQD46397.1"/>
    </source>
</evidence>
<gene>
    <name evidence="1" type="ORF">B1A_14634</name>
</gene>
<name>T0ZPF1_9ZZZZ</name>
<comment type="caution">
    <text evidence="1">The sequence shown here is derived from an EMBL/GenBank/DDBJ whole genome shotgun (WGS) entry which is preliminary data.</text>
</comment>